<comment type="pathway">
    <text evidence="2">Siderophore biosynthesis.</text>
</comment>
<evidence type="ECO:0000256" key="13">
    <source>
        <dbReference type="ARBA" id="ARBA00032738"/>
    </source>
</evidence>
<dbReference type="InterPro" id="IPR025700">
    <property type="entry name" value="Lys/Orn_oxygenase"/>
</dbReference>
<evidence type="ECO:0000256" key="2">
    <source>
        <dbReference type="ARBA" id="ARBA00004924"/>
    </source>
</evidence>
<dbReference type="OrthoDB" id="370110at2"/>
<keyword evidence="16" id="KW-1185">Reference proteome</keyword>
<dbReference type="EMBL" id="VLKZ01000002">
    <property type="protein sequence ID" value="TWI59113.1"/>
    <property type="molecule type" value="Genomic_DNA"/>
</dbReference>
<protein>
    <recommendedName>
        <fullName evidence="5">L-lysine N6-monooxygenase MbtG</fullName>
        <ecNumber evidence="4">1.14.13.59</ecNumber>
    </recommendedName>
    <alternativeName>
        <fullName evidence="13">Lysine 6-N-hydroxylase</fullName>
    </alternativeName>
    <alternativeName>
        <fullName evidence="12">Lysine N6-hydroxylase</fullName>
    </alternativeName>
    <alternativeName>
        <fullName evidence="10">Lysine-N-oxygenase</fullName>
    </alternativeName>
    <alternativeName>
        <fullName evidence="11">Mycobactin synthase protein G</fullName>
    </alternativeName>
</protein>
<evidence type="ECO:0000313" key="15">
    <source>
        <dbReference type="EMBL" id="TWI59113.1"/>
    </source>
</evidence>
<evidence type="ECO:0000256" key="10">
    <source>
        <dbReference type="ARBA" id="ARBA00029939"/>
    </source>
</evidence>
<dbReference type="Proteomes" id="UP000315711">
    <property type="component" value="Unassembled WGS sequence"/>
</dbReference>
<keyword evidence="7" id="KW-0274">FAD</keyword>
<comment type="cofactor">
    <cofactor evidence="1">
        <name>FAD</name>
        <dbReference type="ChEBI" id="CHEBI:57692"/>
    </cofactor>
</comment>
<dbReference type="PANTHER" id="PTHR38663">
    <property type="match status" value="1"/>
</dbReference>
<evidence type="ECO:0000256" key="5">
    <source>
        <dbReference type="ARBA" id="ARBA00016406"/>
    </source>
</evidence>
<dbReference type="Gene3D" id="3.50.50.60">
    <property type="entry name" value="FAD/NAD(P)-binding domain"/>
    <property type="match status" value="1"/>
</dbReference>
<keyword evidence="9" id="KW-0560">Oxidoreductase</keyword>
<dbReference type="GO" id="GO:0047091">
    <property type="term" value="F:L-lysine 6-monooxygenase (NADPH) activity"/>
    <property type="evidence" value="ECO:0007669"/>
    <property type="project" value="UniProtKB-EC"/>
</dbReference>
<comment type="caution">
    <text evidence="15">The sequence shown here is derived from an EMBL/GenBank/DDBJ whole genome shotgun (WGS) entry which is preliminary data.</text>
</comment>
<evidence type="ECO:0000256" key="4">
    <source>
        <dbReference type="ARBA" id="ARBA00013076"/>
    </source>
</evidence>
<evidence type="ECO:0000256" key="11">
    <source>
        <dbReference type="ARBA" id="ARBA00031158"/>
    </source>
</evidence>
<sequence length="389" mass="43254">MKKWMIIGGGIQGCTLATFLIKKKKVTIDELIIIDPHDAPLQNWIQCTNKIAMPHLRSPSVHHIDVDAFSLERQAKLNLSEQDQLLGHYARPSLPLFNEHSLGVLEDIQIEKAWLRGKACGIKKATGAWEVQLEDGRSFKAEKVALAMGISEHPIWPDWARSIKDSGANIEHIFSENIQSLANVSTNITIVGGGISAAHLSLRLADKFPGHVTLLTRNRLKVKKFDSDPGWLGPKFMSTFTQLKDYTDRRKMIANARHKGSMTSELNIKLKSKEKSGSLNIIYDEVNHAKYEEDIIHLTLKSNEQISCSSVILATGFHSIPPGIKWLSPFIKKQNLECAACGFPIVSPSSLEWDENLYVLGALAELEVGPVSRNISGARRSAERIVNSL</sequence>
<dbReference type="EC" id="1.14.13.59" evidence="4"/>
<evidence type="ECO:0000256" key="8">
    <source>
        <dbReference type="ARBA" id="ARBA00022857"/>
    </source>
</evidence>
<comment type="catalytic activity">
    <reaction evidence="14">
        <text>L-lysine + NADPH + O2 = N(6)-hydroxy-L-lysine + NADP(+) + H2O</text>
        <dbReference type="Rhea" id="RHEA:23228"/>
        <dbReference type="ChEBI" id="CHEBI:15377"/>
        <dbReference type="ChEBI" id="CHEBI:15379"/>
        <dbReference type="ChEBI" id="CHEBI:32551"/>
        <dbReference type="ChEBI" id="CHEBI:57783"/>
        <dbReference type="ChEBI" id="CHEBI:57820"/>
        <dbReference type="ChEBI" id="CHEBI:58349"/>
        <dbReference type="EC" id="1.14.13.59"/>
    </reaction>
</comment>
<dbReference type="AlphaFoldDB" id="A0A562QR15"/>
<dbReference type="SUPFAM" id="SSF51905">
    <property type="entry name" value="FAD/NAD(P)-binding domain"/>
    <property type="match status" value="1"/>
</dbReference>
<dbReference type="PANTHER" id="PTHR38663:SF1">
    <property type="entry name" value="L-ORNITHINE N(5)-MONOOXYGENASE"/>
    <property type="match status" value="1"/>
</dbReference>
<keyword evidence="15" id="KW-0503">Monooxygenase</keyword>
<evidence type="ECO:0000256" key="9">
    <source>
        <dbReference type="ARBA" id="ARBA00023002"/>
    </source>
</evidence>
<evidence type="ECO:0000256" key="6">
    <source>
        <dbReference type="ARBA" id="ARBA00022630"/>
    </source>
</evidence>
<dbReference type="Pfam" id="PF13434">
    <property type="entry name" value="Lys_Orn_oxgnase"/>
    <property type="match status" value="1"/>
</dbReference>
<evidence type="ECO:0000256" key="3">
    <source>
        <dbReference type="ARBA" id="ARBA00007588"/>
    </source>
</evidence>
<keyword evidence="8" id="KW-0521">NADP</keyword>
<evidence type="ECO:0000256" key="1">
    <source>
        <dbReference type="ARBA" id="ARBA00001974"/>
    </source>
</evidence>
<reference evidence="15 16" key="1">
    <citation type="journal article" date="2015" name="Stand. Genomic Sci.">
        <title>Genomic Encyclopedia of Bacterial and Archaeal Type Strains, Phase III: the genomes of soil and plant-associated and newly described type strains.</title>
        <authorList>
            <person name="Whitman W.B."/>
            <person name="Woyke T."/>
            <person name="Klenk H.P."/>
            <person name="Zhou Y."/>
            <person name="Lilburn T.G."/>
            <person name="Beck B.J."/>
            <person name="De Vos P."/>
            <person name="Vandamme P."/>
            <person name="Eisen J.A."/>
            <person name="Garrity G."/>
            <person name="Hugenholtz P."/>
            <person name="Kyrpides N.C."/>
        </authorList>
    </citation>
    <scope>NUCLEOTIDE SEQUENCE [LARGE SCALE GENOMIC DNA]</scope>
    <source>
        <strain evidence="15 16">CGMCC 1.10116</strain>
    </source>
</reference>
<proteinExistence type="inferred from homology"/>
<name>A0A562QR15_9BACI</name>
<organism evidence="15 16">
    <name type="scientific">Halalkalibacter nanhaiisediminis</name>
    <dbReference type="NCBI Taxonomy" id="688079"/>
    <lineage>
        <taxon>Bacteria</taxon>
        <taxon>Bacillati</taxon>
        <taxon>Bacillota</taxon>
        <taxon>Bacilli</taxon>
        <taxon>Bacillales</taxon>
        <taxon>Bacillaceae</taxon>
        <taxon>Halalkalibacter</taxon>
    </lineage>
</organism>
<comment type="similarity">
    <text evidence="3">Belongs to the lysine N(6)-hydroxylase/L-ornithine N(5)-oxygenase family.</text>
</comment>
<evidence type="ECO:0000313" key="16">
    <source>
        <dbReference type="Proteomes" id="UP000315711"/>
    </source>
</evidence>
<accession>A0A562QR15</accession>
<gene>
    <name evidence="15" type="ORF">IQ10_00825</name>
</gene>
<evidence type="ECO:0000256" key="7">
    <source>
        <dbReference type="ARBA" id="ARBA00022827"/>
    </source>
</evidence>
<evidence type="ECO:0000256" key="14">
    <source>
        <dbReference type="ARBA" id="ARBA00048407"/>
    </source>
</evidence>
<dbReference type="InterPro" id="IPR036188">
    <property type="entry name" value="FAD/NAD-bd_sf"/>
</dbReference>
<keyword evidence="6" id="KW-0285">Flavoprotein</keyword>
<evidence type="ECO:0000256" key="12">
    <source>
        <dbReference type="ARBA" id="ARBA00032493"/>
    </source>
</evidence>
<dbReference type="RefSeq" id="WP_144449196.1">
    <property type="nucleotide sequence ID" value="NZ_VLKZ01000002.1"/>
</dbReference>